<proteinExistence type="predicted"/>
<accession>A0A6D2KTU3</accession>
<reference evidence="2" key="1">
    <citation type="submission" date="2020-01" db="EMBL/GenBank/DDBJ databases">
        <authorList>
            <person name="Mishra B."/>
        </authorList>
    </citation>
    <scope>NUCLEOTIDE SEQUENCE [LARGE SCALE GENOMIC DNA]</scope>
</reference>
<feature type="region of interest" description="Disordered" evidence="1">
    <location>
        <begin position="1"/>
        <end position="49"/>
    </location>
</feature>
<dbReference type="Gene3D" id="1.10.600.10">
    <property type="entry name" value="Farnesyl Diphosphate Synthase"/>
    <property type="match status" value="1"/>
</dbReference>
<feature type="compositionally biased region" description="Low complexity" evidence="1">
    <location>
        <begin position="12"/>
        <end position="22"/>
    </location>
</feature>
<dbReference type="EMBL" id="CACVBM020001607">
    <property type="protein sequence ID" value="CAA7055443.1"/>
    <property type="molecule type" value="Genomic_DNA"/>
</dbReference>
<organism evidence="2 3">
    <name type="scientific">Microthlaspi erraticum</name>
    <dbReference type="NCBI Taxonomy" id="1685480"/>
    <lineage>
        <taxon>Eukaryota</taxon>
        <taxon>Viridiplantae</taxon>
        <taxon>Streptophyta</taxon>
        <taxon>Embryophyta</taxon>
        <taxon>Tracheophyta</taxon>
        <taxon>Spermatophyta</taxon>
        <taxon>Magnoliopsida</taxon>
        <taxon>eudicotyledons</taxon>
        <taxon>Gunneridae</taxon>
        <taxon>Pentapetalae</taxon>
        <taxon>rosids</taxon>
        <taxon>malvids</taxon>
        <taxon>Brassicales</taxon>
        <taxon>Brassicaceae</taxon>
        <taxon>Coluteocarpeae</taxon>
        <taxon>Microthlaspi</taxon>
    </lineage>
</organism>
<feature type="compositionally biased region" description="Basic residues" evidence="1">
    <location>
        <begin position="24"/>
        <end position="42"/>
    </location>
</feature>
<name>A0A6D2KTU3_9BRAS</name>
<keyword evidence="3" id="KW-1185">Reference proteome</keyword>
<sequence>MPSPSPPPPLSPSSLIHHTSPPRSTKHHHHQNQQKHHHHHHNLLPSSPPIPSGGYENWVHCNYYMNEHGVTKEEANRELEKRIGDINKITNEECLNMTSTMPRLNIMQAVRFGSAVDVLYVGDDVYYNRDGKLKDYMNFARRSHSFLDPFCGDLFDRWDLGL</sequence>
<dbReference type="Proteomes" id="UP000467841">
    <property type="component" value="Unassembled WGS sequence"/>
</dbReference>
<protein>
    <submittedName>
        <fullName evidence="2">Uncharacterized protein</fullName>
    </submittedName>
</protein>
<evidence type="ECO:0000256" key="1">
    <source>
        <dbReference type="SAM" id="MobiDB-lite"/>
    </source>
</evidence>
<dbReference type="AlphaFoldDB" id="A0A6D2KTU3"/>
<dbReference type="SUPFAM" id="SSF48576">
    <property type="entry name" value="Terpenoid synthases"/>
    <property type="match status" value="1"/>
</dbReference>
<evidence type="ECO:0000313" key="2">
    <source>
        <dbReference type="EMBL" id="CAA7055443.1"/>
    </source>
</evidence>
<dbReference type="InterPro" id="IPR008949">
    <property type="entry name" value="Isoprenoid_synthase_dom_sf"/>
</dbReference>
<feature type="compositionally biased region" description="Pro residues" evidence="1">
    <location>
        <begin position="1"/>
        <end position="11"/>
    </location>
</feature>
<evidence type="ECO:0000313" key="3">
    <source>
        <dbReference type="Proteomes" id="UP000467841"/>
    </source>
</evidence>
<comment type="caution">
    <text evidence="2">The sequence shown here is derived from an EMBL/GenBank/DDBJ whole genome shotgun (WGS) entry which is preliminary data.</text>
</comment>
<gene>
    <name evidence="2" type="ORF">MERR_LOCUS42679</name>
</gene>